<reference evidence="1" key="1">
    <citation type="journal article" date="2021" name="Proc. Natl. Acad. Sci. U.S.A.">
        <title>A Catalog of Tens of Thousands of Viruses from Human Metagenomes Reveals Hidden Associations with Chronic Diseases.</title>
        <authorList>
            <person name="Tisza M.J."/>
            <person name="Buck C.B."/>
        </authorList>
    </citation>
    <scope>NUCLEOTIDE SEQUENCE</scope>
    <source>
        <strain evidence="1">Ct1AP5</strain>
    </source>
</reference>
<name>A0A8S5UE54_9CAUD</name>
<dbReference type="EMBL" id="BK016070">
    <property type="protein sequence ID" value="DAF92682.1"/>
    <property type="molecule type" value="Genomic_DNA"/>
</dbReference>
<accession>A0A8S5UE54</accession>
<protein>
    <submittedName>
        <fullName evidence="1">Uncharacterized protein</fullName>
    </submittedName>
</protein>
<evidence type="ECO:0000313" key="1">
    <source>
        <dbReference type="EMBL" id="DAF92682.1"/>
    </source>
</evidence>
<organism evidence="1">
    <name type="scientific">Myoviridae sp. ct1AP5</name>
    <dbReference type="NCBI Taxonomy" id="2825017"/>
    <lineage>
        <taxon>Viruses</taxon>
        <taxon>Duplodnaviria</taxon>
        <taxon>Heunggongvirae</taxon>
        <taxon>Uroviricota</taxon>
        <taxon>Caudoviricetes</taxon>
    </lineage>
</organism>
<proteinExistence type="predicted"/>
<sequence length="110" mass="12676">MDYQFTEQILKMIGAPLYQYATVENYIEEVIEYMVSSGVDREVAVSRKCIGTVTRGVMDLWNYNSGQTDFSAYFKERVTQLAYEDGESTTPHERCVDPIAVEEIEEILEK</sequence>